<protein>
    <submittedName>
        <fullName evidence="2">SDR family oxidoreductase</fullName>
    </submittedName>
</protein>
<dbReference type="SUPFAM" id="SSF51735">
    <property type="entry name" value="NAD(P)-binding Rossmann-fold domains"/>
    <property type="match status" value="1"/>
</dbReference>
<dbReference type="RefSeq" id="WP_345427004.1">
    <property type="nucleotide sequence ID" value="NZ_BAABGT010000115.1"/>
</dbReference>
<accession>A0ABP8S262</accession>
<evidence type="ECO:0000259" key="1">
    <source>
        <dbReference type="Pfam" id="PF13460"/>
    </source>
</evidence>
<evidence type="ECO:0000313" key="3">
    <source>
        <dbReference type="Proteomes" id="UP001501598"/>
    </source>
</evidence>
<dbReference type="InterPro" id="IPR036291">
    <property type="entry name" value="NAD(P)-bd_dom_sf"/>
</dbReference>
<organism evidence="2 3">
    <name type="scientific">Pseudonocardia xishanensis</name>
    <dbReference type="NCBI Taxonomy" id="630995"/>
    <lineage>
        <taxon>Bacteria</taxon>
        <taxon>Bacillati</taxon>
        <taxon>Actinomycetota</taxon>
        <taxon>Actinomycetes</taxon>
        <taxon>Pseudonocardiales</taxon>
        <taxon>Pseudonocardiaceae</taxon>
        <taxon>Pseudonocardia</taxon>
    </lineage>
</organism>
<gene>
    <name evidence="2" type="ORF">GCM10023175_65800</name>
</gene>
<feature type="domain" description="NAD(P)-binding" evidence="1">
    <location>
        <begin position="7"/>
        <end position="143"/>
    </location>
</feature>
<name>A0ABP8S262_9PSEU</name>
<dbReference type="Proteomes" id="UP001501598">
    <property type="component" value="Unassembled WGS sequence"/>
</dbReference>
<keyword evidence="3" id="KW-1185">Reference proteome</keyword>
<sequence>MKVLITGATGKLGPQVVHELLARDVEVSALVRDAERARRILGERPMLVVGSFADTATVADALGEVDALCLLTPHGPDMAKTQNALIDLAAQSGTRVVKVSGTSSGIGPAGPDACRQHYDTEQHLAGSGVPWAVVRPNGYMQTLVVGMAATVRERGVVVNPLGGAGIAVVDCADVGAATAEVLCDRRHDGRHHVLTGPAAPTYAQMADDIGRVLGRAVAVVDVTPEQAGEAARAKGLSAWEAGHLAEMLHLFGTGAAEAVVADLPALIGRPPRTVADFVTDHRELFTS</sequence>
<proteinExistence type="predicted"/>
<dbReference type="Pfam" id="PF13460">
    <property type="entry name" value="NAD_binding_10"/>
    <property type="match status" value="1"/>
</dbReference>
<dbReference type="Gene3D" id="3.40.50.720">
    <property type="entry name" value="NAD(P)-binding Rossmann-like Domain"/>
    <property type="match status" value="1"/>
</dbReference>
<dbReference type="InterPro" id="IPR016040">
    <property type="entry name" value="NAD(P)-bd_dom"/>
</dbReference>
<comment type="caution">
    <text evidence="2">The sequence shown here is derived from an EMBL/GenBank/DDBJ whole genome shotgun (WGS) entry which is preliminary data.</text>
</comment>
<dbReference type="PANTHER" id="PTHR43162">
    <property type="match status" value="1"/>
</dbReference>
<evidence type="ECO:0000313" key="2">
    <source>
        <dbReference type="EMBL" id="GAA4558845.1"/>
    </source>
</evidence>
<dbReference type="Gene3D" id="3.90.25.10">
    <property type="entry name" value="UDP-galactose 4-epimerase, domain 1"/>
    <property type="match status" value="1"/>
</dbReference>
<dbReference type="PANTHER" id="PTHR43162:SF1">
    <property type="entry name" value="PRESTALK A DIFFERENTIATION PROTEIN A"/>
    <property type="match status" value="1"/>
</dbReference>
<reference evidence="3" key="1">
    <citation type="journal article" date="2019" name="Int. J. Syst. Evol. Microbiol.">
        <title>The Global Catalogue of Microorganisms (GCM) 10K type strain sequencing project: providing services to taxonomists for standard genome sequencing and annotation.</title>
        <authorList>
            <consortium name="The Broad Institute Genomics Platform"/>
            <consortium name="The Broad Institute Genome Sequencing Center for Infectious Disease"/>
            <person name="Wu L."/>
            <person name="Ma J."/>
        </authorList>
    </citation>
    <scope>NUCLEOTIDE SEQUENCE [LARGE SCALE GENOMIC DNA]</scope>
    <source>
        <strain evidence="3">JCM 17906</strain>
    </source>
</reference>
<dbReference type="EMBL" id="BAABGT010000115">
    <property type="protein sequence ID" value="GAA4558845.1"/>
    <property type="molecule type" value="Genomic_DNA"/>
</dbReference>
<dbReference type="InterPro" id="IPR051604">
    <property type="entry name" value="Ergot_Alk_Oxidoreductase"/>
</dbReference>